<sequence>MAQPTIEDYLLQLNTIPCPLTSPGITAHASAVSIAGHIDDINLSNLGAYDPEQYFDYKTADKSAAAALKYFMKETQHIIKLNDLLKEGQALLPVLYSYRSTSRAIPQVQSHEQSNKNEMYIRMYTVLRPLVLRMQSFMLFRDSAVQRVVDVLTSLIPEIRDKDFFPTVQFLEALAKVFDVFVMLDAIKNTKGSMNNDFSMYKRALPNLPSEMIQEDETPMHNKLYFFLAQQDQFSSELKKSLNNLHTSYEDVLVDLLNLCADMLEKGGWVIPDTKWMYLKAMAFGLYLLDGEGDDHDITKRKKLKIDRFGKIFKSWPIIPLFGDMPVQLSSIYGRGPHLSSIKWGFTDLDESTKVAVGRSYGLFHHVESAKADFAEFTALFARTRNSLRKSIQKNESLSYEEGTVLYGVALRGLKLLSGFTIKVLEQSAWKYAHPTNSTLNPAVPASAISYELAVRYNYSAEEKRALIEYIHLIKSLARLLNSLDRAFLEAINQHVHVDLQAFLRGNLADYIAHATKKKRPAAIILQHIRDITIDGPTEDPGSNGRPSTNSLSPTKSPNKSSTPSMLAATSNIATVPRVSPISETQVHLMRSLMEYCFSEKAKGMKGGLMKEKDFKDAQVEGVEALVGRSWFWEVMVDYKGSVAQCSDVADLWYKEFYLELSKQVQFPISMSLPWILTEYILESDDPEVLSHILYPFDLYNDAAHRTLYKCKSRYIYDEIVAEVNLCFDQFIIKLSKKIFMHFKKAASITVLSPDLKLEMEHILHHAGHGQKDLPFDLFDGILRQKSYQLLGRSLDLSELINQNMNQYLRKNIDTAISRYEGNDLNYIMELDTLLQSVQATYKLLSKFMHLDPFEDMLAEVDESISVLSAGGGRIATHTVQELLNDFVPNFCWNSVTGRFVRGPVTYVQEPQRAPHLKSPPVFLYGTKALSLAFATQNGMFREFIGEVHLRTLVKWVGEKGVPIIIAEITRHVEAIIRHTMTAYINVIQKGTPHTLKLPLFEYGTAGSFEYFAAHLKPLATYRDLKSEVLQAFREVGNIVIAVKMFEDILTVSRTRSWIQATGILPTKPDDKAPLLQNLSLMDNVLPSANYTMPFLQWTERAAGFHAPRPAHSLFGPFLHQIRNSLISVSAEWQADGRIDNPKAFFRVWSALQFVFCLPSIGEPYLTRELFGEGLSWAGCTFIHLLEQTGQFTAFDFNNHILSVQRADKKVGGLTFGAGGNLFSGTGPAALLQLSAGNTKQAGTVTDVTTPVGLQAIANACGLRTDVVQFLENAAFYWNVNESALGILGGVRMEEVGVGEVVGGQNGGGQGHLEVGGEGVGAERVASTAVEEVQVEA</sequence>
<evidence type="ECO:0000313" key="4">
    <source>
        <dbReference type="Proteomes" id="UP001212841"/>
    </source>
</evidence>
<dbReference type="PANTHER" id="PTHR12195">
    <property type="entry name" value="CYTOPLASMIC FMR1-INTERACTING PROTEIN-RELATED"/>
    <property type="match status" value="1"/>
</dbReference>
<protein>
    <submittedName>
        <fullName evidence="3">Cytoplasmic FMR1-interacting protein 2</fullName>
    </submittedName>
</protein>
<dbReference type="GO" id="GO:0030833">
    <property type="term" value="P:regulation of actin filament polymerization"/>
    <property type="evidence" value="ECO:0007669"/>
    <property type="project" value="InterPro"/>
</dbReference>
<organism evidence="3 4">
    <name type="scientific">Rhizophlyctis rosea</name>
    <dbReference type="NCBI Taxonomy" id="64517"/>
    <lineage>
        <taxon>Eukaryota</taxon>
        <taxon>Fungi</taxon>
        <taxon>Fungi incertae sedis</taxon>
        <taxon>Chytridiomycota</taxon>
        <taxon>Chytridiomycota incertae sedis</taxon>
        <taxon>Chytridiomycetes</taxon>
        <taxon>Rhizophlyctidales</taxon>
        <taxon>Rhizophlyctidaceae</taxon>
        <taxon>Rhizophlyctis</taxon>
    </lineage>
</organism>
<comment type="caution">
    <text evidence="3">The sequence shown here is derived from an EMBL/GenBank/DDBJ whole genome shotgun (WGS) entry which is preliminary data.</text>
</comment>
<dbReference type="Pfam" id="PF05994">
    <property type="entry name" value="FragX_IP"/>
    <property type="match status" value="1"/>
</dbReference>
<evidence type="ECO:0000313" key="3">
    <source>
        <dbReference type="EMBL" id="KAJ3050455.1"/>
    </source>
</evidence>
<proteinExistence type="predicted"/>
<dbReference type="PIRSF" id="PIRSF008153">
    <property type="entry name" value="FMR1_interacting"/>
    <property type="match status" value="1"/>
</dbReference>
<dbReference type="EMBL" id="JADGJD010000512">
    <property type="protein sequence ID" value="KAJ3050455.1"/>
    <property type="molecule type" value="Genomic_DNA"/>
</dbReference>
<feature type="region of interest" description="Disordered" evidence="1">
    <location>
        <begin position="535"/>
        <end position="567"/>
    </location>
</feature>
<dbReference type="GO" id="GO:0005737">
    <property type="term" value="C:cytoplasm"/>
    <property type="evidence" value="ECO:0007669"/>
    <property type="project" value="UniProtKB-ARBA"/>
</dbReference>
<feature type="compositionally biased region" description="Low complexity" evidence="1">
    <location>
        <begin position="550"/>
        <end position="565"/>
    </location>
</feature>
<evidence type="ECO:0000259" key="2">
    <source>
        <dbReference type="Pfam" id="PF07159"/>
    </source>
</evidence>
<accession>A0AAD5X571</accession>
<evidence type="ECO:0000256" key="1">
    <source>
        <dbReference type="SAM" id="MobiDB-lite"/>
    </source>
</evidence>
<dbReference type="InterPro" id="IPR009828">
    <property type="entry name" value="CYRIA/CYRIB_Rac1-bd"/>
</dbReference>
<reference evidence="3" key="1">
    <citation type="submission" date="2020-05" db="EMBL/GenBank/DDBJ databases">
        <title>Phylogenomic resolution of chytrid fungi.</title>
        <authorList>
            <person name="Stajich J.E."/>
            <person name="Amses K."/>
            <person name="Simmons R."/>
            <person name="Seto K."/>
            <person name="Myers J."/>
            <person name="Bonds A."/>
            <person name="Quandt C.A."/>
            <person name="Barry K."/>
            <person name="Liu P."/>
            <person name="Grigoriev I."/>
            <person name="Longcore J.E."/>
            <person name="James T.Y."/>
        </authorList>
    </citation>
    <scope>NUCLEOTIDE SEQUENCE</scope>
    <source>
        <strain evidence="3">JEL0318</strain>
    </source>
</reference>
<dbReference type="PRINTS" id="PR01698">
    <property type="entry name" value="CYTOFMRPINTP"/>
</dbReference>
<dbReference type="InterPro" id="IPR008081">
    <property type="entry name" value="Cytoplasmic_FMR1-int"/>
</dbReference>
<dbReference type="Pfam" id="PF07159">
    <property type="entry name" value="CYRIA-B_Rac1-bd"/>
    <property type="match status" value="1"/>
</dbReference>
<keyword evidence="4" id="KW-1185">Reference proteome</keyword>
<dbReference type="GO" id="GO:0031267">
    <property type="term" value="F:small GTPase binding"/>
    <property type="evidence" value="ECO:0007669"/>
    <property type="project" value="InterPro"/>
</dbReference>
<feature type="domain" description="CYRIA/CYRIB Rac1 binding" evidence="2">
    <location>
        <begin position="74"/>
        <end position="283"/>
    </location>
</feature>
<name>A0AAD5X571_9FUNG</name>
<gene>
    <name evidence="3" type="primary">CYFIP2</name>
    <name evidence="3" type="ORF">HK097_008599</name>
</gene>
<dbReference type="Proteomes" id="UP001212841">
    <property type="component" value="Unassembled WGS sequence"/>
</dbReference>